<keyword evidence="4" id="KW-0378">Hydrolase</keyword>
<gene>
    <name evidence="8" type="ORF">E2L03_19430</name>
</gene>
<dbReference type="PANTHER" id="PTHR35795:SF1">
    <property type="entry name" value="BIS(5'-NUCLEOSYL)-TETRAPHOSPHATASE, SYMMETRICAL"/>
    <property type="match status" value="1"/>
</dbReference>
<proteinExistence type="predicted"/>
<keyword evidence="2" id="KW-0479">Metal-binding</keyword>
<dbReference type="GO" id="GO:0000166">
    <property type="term" value="F:nucleotide binding"/>
    <property type="evidence" value="ECO:0007669"/>
    <property type="project" value="UniProtKB-KW"/>
</dbReference>
<dbReference type="NCBIfam" id="TIGR00488">
    <property type="entry name" value="bis(5'-nucleosyl)-tetraphosphatase (symmetrical) YqeK"/>
    <property type="match status" value="1"/>
</dbReference>
<evidence type="ECO:0000256" key="5">
    <source>
        <dbReference type="ARBA" id="ARBA00023004"/>
    </source>
</evidence>
<evidence type="ECO:0000256" key="4">
    <source>
        <dbReference type="ARBA" id="ARBA00022801"/>
    </source>
</evidence>
<reference evidence="8 9" key="1">
    <citation type="submission" date="2019-03" db="EMBL/GenBank/DDBJ databases">
        <authorList>
            <person name="Liu G."/>
        </authorList>
    </citation>
    <scope>NUCLEOTIDE SEQUENCE [LARGE SCALE GENOMIC DNA]</scope>
    <source>
        <strain evidence="8 9">DSM 19099</strain>
    </source>
</reference>
<dbReference type="Proteomes" id="UP000298210">
    <property type="component" value="Unassembled WGS sequence"/>
</dbReference>
<dbReference type="SMART" id="SM00471">
    <property type="entry name" value="HDc"/>
    <property type="match status" value="1"/>
</dbReference>
<comment type="catalytic activity">
    <reaction evidence="6">
        <text>P(1),P(4)-bis(5'-adenosyl) tetraphosphate + H2O = 2 ADP + 2 H(+)</text>
        <dbReference type="Rhea" id="RHEA:24252"/>
        <dbReference type="ChEBI" id="CHEBI:15377"/>
        <dbReference type="ChEBI" id="CHEBI:15378"/>
        <dbReference type="ChEBI" id="CHEBI:58141"/>
        <dbReference type="ChEBI" id="CHEBI:456216"/>
        <dbReference type="EC" id="3.6.1.41"/>
    </reaction>
</comment>
<dbReference type="AlphaFoldDB" id="A0A4Y7WFW0"/>
<dbReference type="Pfam" id="PF01966">
    <property type="entry name" value="HD"/>
    <property type="match status" value="1"/>
</dbReference>
<protein>
    <recommendedName>
        <fullName evidence="1">bis(5'-nucleosyl)-tetraphosphatase (symmetrical)</fullName>
        <ecNumber evidence="1">3.6.1.41</ecNumber>
    </recommendedName>
</protein>
<accession>A0A4Y7WFW0</accession>
<comment type="caution">
    <text evidence="8">The sequence shown here is derived from an EMBL/GenBank/DDBJ whole genome shotgun (WGS) entry which is preliminary data.</text>
</comment>
<dbReference type="Gene3D" id="1.10.3210.10">
    <property type="entry name" value="Hypothetical protein af1432"/>
    <property type="match status" value="1"/>
</dbReference>
<feature type="domain" description="HD/PDEase" evidence="7">
    <location>
        <begin position="32"/>
        <end position="160"/>
    </location>
</feature>
<keyword evidence="3" id="KW-0547">Nucleotide-binding</keyword>
<dbReference type="GO" id="GO:0046872">
    <property type="term" value="F:metal ion binding"/>
    <property type="evidence" value="ECO:0007669"/>
    <property type="project" value="UniProtKB-KW"/>
</dbReference>
<dbReference type="EMBL" id="SNUX01000004">
    <property type="protein sequence ID" value="TES46832.1"/>
    <property type="molecule type" value="Genomic_DNA"/>
</dbReference>
<evidence type="ECO:0000256" key="6">
    <source>
        <dbReference type="ARBA" id="ARBA00049417"/>
    </source>
</evidence>
<evidence type="ECO:0000256" key="2">
    <source>
        <dbReference type="ARBA" id="ARBA00022723"/>
    </source>
</evidence>
<evidence type="ECO:0000313" key="9">
    <source>
        <dbReference type="Proteomes" id="UP000298210"/>
    </source>
</evidence>
<name>A0A4Y7WFW0_9BACI</name>
<dbReference type="InterPro" id="IPR051094">
    <property type="entry name" value="Diverse_Catalytic_Enzymes"/>
</dbReference>
<dbReference type="CDD" id="cd00077">
    <property type="entry name" value="HDc"/>
    <property type="match status" value="1"/>
</dbReference>
<dbReference type="SUPFAM" id="SSF109604">
    <property type="entry name" value="HD-domain/PDEase-like"/>
    <property type="match status" value="1"/>
</dbReference>
<organism evidence="8 9">
    <name type="scientific">Shouchella lehensis</name>
    <dbReference type="NCBI Taxonomy" id="300825"/>
    <lineage>
        <taxon>Bacteria</taxon>
        <taxon>Bacillati</taxon>
        <taxon>Bacillota</taxon>
        <taxon>Bacilli</taxon>
        <taxon>Bacillales</taxon>
        <taxon>Bacillaceae</taxon>
        <taxon>Shouchella</taxon>
    </lineage>
</organism>
<dbReference type="InterPro" id="IPR003607">
    <property type="entry name" value="HD/PDEase_dom"/>
</dbReference>
<dbReference type="PANTHER" id="PTHR35795">
    <property type="entry name" value="SLR1885 PROTEIN"/>
    <property type="match status" value="1"/>
</dbReference>
<dbReference type="InterPro" id="IPR005249">
    <property type="entry name" value="YqeK"/>
</dbReference>
<sequence>MIYEDLMNKLNQHVSRNKNLQETTKEIFKDYNCDHIYTHSFNVAKLAKELAEINNLDIEAAFTAGLLHDISGIIPNNKRISIAEDMNIPILVEERKFPLIIHQKISEVIANKIFNVNNKQVLSAIGCHTTLKVKSSKFDNILFVADKIEWDQAGSPPYLEKILESIDISIYHGSYAYINFLMNQKDQLKVVHPWLLEAYGDLTYKIGKDTNENNLKTLM</sequence>
<evidence type="ECO:0000313" key="8">
    <source>
        <dbReference type="EMBL" id="TES46832.1"/>
    </source>
</evidence>
<dbReference type="EC" id="3.6.1.41" evidence="1"/>
<evidence type="ECO:0000256" key="3">
    <source>
        <dbReference type="ARBA" id="ARBA00022741"/>
    </source>
</evidence>
<dbReference type="GO" id="GO:0008803">
    <property type="term" value="F:bis(5'-nucleosyl)-tetraphosphatase (symmetrical) activity"/>
    <property type="evidence" value="ECO:0007669"/>
    <property type="project" value="UniProtKB-EC"/>
</dbReference>
<evidence type="ECO:0000259" key="7">
    <source>
        <dbReference type="SMART" id="SM00471"/>
    </source>
</evidence>
<evidence type="ECO:0000256" key="1">
    <source>
        <dbReference type="ARBA" id="ARBA00012506"/>
    </source>
</evidence>
<keyword evidence="5" id="KW-0408">Iron</keyword>
<dbReference type="InterPro" id="IPR006674">
    <property type="entry name" value="HD_domain"/>
</dbReference>